<evidence type="ECO:0000256" key="5">
    <source>
        <dbReference type="ARBA" id="ARBA00022631"/>
    </source>
</evidence>
<evidence type="ECO:0000256" key="2">
    <source>
        <dbReference type="ARBA" id="ARBA00002704"/>
    </source>
</evidence>
<dbReference type="PROSITE" id="PS00769">
    <property type="entry name" value="TRANSTHYRETIN_2"/>
    <property type="match status" value="1"/>
</dbReference>
<proteinExistence type="inferred from homology"/>
<feature type="domain" description="Transthyretin/hydroxyisourate hydrolase" evidence="8">
    <location>
        <begin position="4"/>
        <end position="116"/>
    </location>
</feature>
<dbReference type="EMBL" id="JAUOPG010000001">
    <property type="protein sequence ID" value="MDO6452164.1"/>
    <property type="molecule type" value="Genomic_DNA"/>
</dbReference>
<accession>A0AAW7XFW2</accession>
<evidence type="ECO:0000256" key="7">
    <source>
        <dbReference type="RuleBase" id="RU361270"/>
    </source>
</evidence>
<dbReference type="InterPro" id="IPR023416">
    <property type="entry name" value="Transthyretin/HIU_hydrolase_d"/>
</dbReference>
<dbReference type="EMBL" id="JAUYVO010000001">
    <property type="protein sequence ID" value="MDP2521133.1"/>
    <property type="molecule type" value="Genomic_DNA"/>
</dbReference>
<dbReference type="InterPro" id="IPR023419">
    <property type="entry name" value="Transthyretin_CS"/>
</dbReference>
<gene>
    <name evidence="9" type="primary">uraH</name>
    <name evidence="9" type="ORF">Q4490_01175</name>
    <name evidence="10" type="ORF">Q8W30_01000</name>
</gene>
<keyword evidence="12" id="KW-1185">Reference proteome</keyword>
<comment type="subunit">
    <text evidence="4 7">Homotetramer.</text>
</comment>
<dbReference type="PANTHER" id="PTHR10395">
    <property type="entry name" value="URICASE AND TRANSTHYRETIN-RELATED"/>
    <property type="match status" value="1"/>
</dbReference>
<dbReference type="NCBIfam" id="TIGR02962">
    <property type="entry name" value="hdxy_isourate"/>
    <property type="match status" value="1"/>
</dbReference>
<evidence type="ECO:0000313" key="12">
    <source>
        <dbReference type="Proteomes" id="UP001177341"/>
    </source>
</evidence>
<dbReference type="GO" id="GO:0033971">
    <property type="term" value="F:hydroxyisourate hydrolase activity"/>
    <property type="evidence" value="ECO:0007669"/>
    <property type="project" value="UniProtKB-EC"/>
</dbReference>
<dbReference type="Proteomes" id="UP001177341">
    <property type="component" value="Unassembled WGS sequence"/>
</dbReference>
<comment type="function">
    <text evidence="2">Catalyzes the hydrolysis of 5-hydroxyisourate (HIU) to 2-oxo-4-hydroxy-4-carboxy-5-ureidoimidazoline (OHCU).</text>
</comment>
<sequence>MGYLTTHVLDTAKGCPGSSMQVRLYRIVDGQSELLSEIVTNSDGRCDSPILAADDFKMGKYELVFEAGDYFRRSGTLGSGPSFVEDVVIRFVISDESDHYHVPLIVSPYSFSTYRGS</sequence>
<reference evidence="9" key="1">
    <citation type="submission" date="2023-07" db="EMBL/GenBank/DDBJ databases">
        <title>Genome content predicts the carbon catabolic preferences of heterotrophic bacteria.</title>
        <authorList>
            <person name="Gralka M."/>
        </authorList>
    </citation>
    <scope>NUCLEOTIDE SEQUENCE</scope>
    <source>
        <strain evidence="10">5G01</strain>
        <strain evidence="9">I2M16</strain>
    </source>
</reference>
<evidence type="ECO:0000313" key="10">
    <source>
        <dbReference type="EMBL" id="MDP2521133.1"/>
    </source>
</evidence>
<keyword evidence="5 7" id="KW-0659">Purine metabolism</keyword>
<dbReference type="InterPro" id="IPR014306">
    <property type="entry name" value="Hydroxyisourate_hydrolase"/>
</dbReference>
<evidence type="ECO:0000256" key="3">
    <source>
        <dbReference type="ARBA" id="ARBA00009850"/>
    </source>
</evidence>
<dbReference type="AlphaFoldDB" id="A0AAW7XFW2"/>
<evidence type="ECO:0000259" key="8">
    <source>
        <dbReference type="Pfam" id="PF00576"/>
    </source>
</evidence>
<dbReference type="SUPFAM" id="SSF49472">
    <property type="entry name" value="Transthyretin (synonym: prealbumin)"/>
    <property type="match status" value="1"/>
</dbReference>
<dbReference type="EC" id="3.5.2.17" evidence="7"/>
<comment type="catalytic activity">
    <reaction evidence="1 7">
        <text>5-hydroxyisourate + H2O = 5-hydroxy-2-oxo-4-ureido-2,5-dihydro-1H-imidazole-5-carboxylate + H(+)</text>
        <dbReference type="Rhea" id="RHEA:23736"/>
        <dbReference type="ChEBI" id="CHEBI:15377"/>
        <dbReference type="ChEBI" id="CHEBI:15378"/>
        <dbReference type="ChEBI" id="CHEBI:18072"/>
        <dbReference type="ChEBI" id="CHEBI:58639"/>
        <dbReference type="EC" id="3.5.2.17"/>
    </reaction>
</comment>
<dbReference type="PANTHER" id="PTHR10395:SF7">
    <property type="entry name" value="5-HYDROXYISOURATE HYDROLASE"/>
    <property type="match status" value="1"/>
</dbReference>
<dbReference type="Proteomes" id="UP001169862">
    <property type="component" value="Unassembled WGS sequence"/>
</dbReference>
<dbReference type="RefSeq" id="WP_215151867.1">
    <property type="nucleotide sequence ID" value="NZ_CAXHZV010000001.1"/>
</dbReference>
<evidence type="ECO:0000313" key="9">
    <source>
        <dbReference type="EMBL" id="MDO6452164.1"/>
    </source>
</evidence>
<evidence type="ECO:0000313" key="11">
    <source>
        <dbReference type="Proteomes" id="UP001169862"/>
    </source>
</evidence>
<dbReference type="GO" id="GO:0006144">
    <property type="term" value="P:purine nucleobase metabolic process"/>
    <property type="evidence" value="ECO:0007669"/>
    <property type="project" value="UniProtKB-KW"/>
</dbReference>
<dbReference type="InterPro" id="IPR036817">
    <property type="entry name" value="Transthyretin/HIU_hydrolase_sf"/>
</dbReference>
<comment type="similarity">
    <text evidence="3 7">Belongs to the transthyretin family. 5-hydroxyisourate hydrolase subfamily.</text>
</comment>
<dbReference type="PROSITE" id="PS00768">
    <property type="entry name" value="TRANSTHYRETIN_1"/>
    <property type="match status" value="1"/>
</dbReference>
<dbReference type="InterPro" id="IPR023418">
    <property type="entry name" value="Thyroxine_BS"/>
</dbReference>
<dbReference type="CDD" id="cd05822">
    <property type="entry name" value="TLP_HIUase"/>
    <property type="match status" value="1"/>
</dbReference>
<dbReference type="FunFam" id="2.60.40.180:FF:000005">
    <property type="entry name" value="5-hydroxyisourate hydrolase"/>
    <property type="match status" value="1"/>
</dbReference>
<dbReference type="Gene3D" id="2.60.40.180">
    <property type="entry name" value="Transthyretin/hydroxyisourate hydrolase domain"/>
    <property type="match status" value="1"/>
</dbReference>
<evidence type="ECO:0000256" key="1">
    <source>
        <dbReference type="ARBA" id="ARBA00001043"/>
    </source>
</evidence>
<protein>
    <recommendedName>
        <fullName evidence="7">5-hydroxyisourate hydrolase</fullName>
        <shortName evidence="7">HIU hydrolase</shortName>
        <shortName evidence="7">HIUHase</shortName>
        <ecNumber evidence="7">3.5.2.17</ecNumber>
    </recommendedName>
</protein>
<organism evidence="9 11">
    <name type="scientific">Neptunomonas phycophila</name>
    <dbReference type="NCBI Taxonomy" id="1572645"/>
    <lineage>
        <taxon>Bacteria</taxon>
        <taxon>Pseudomonadati</taxon>
        <taxon>Pseudomonadota</taxon>
        <taxon>Gammaproteobacteria</taxon>
        <taxon>Oceanospirillales</taxon>
        <taxon>Oceanospirillaceae</taxon>
        <taxon>Neptunomonas</taxon>
    </lineage>
</organism>
<evidence type="ECO:0000256" key="6">
    <source>
        <dbReference type="ARBA" id="ARBA00022801"/>
    </source>
</evidence>
<name>A0AAW7XFW2_9GAMM</name>
<dbReference type="Pfam" id="PF00576">
    <property type="entry name" value="Transthyretin"/>
    <property type="match status" value="1"/>
</dbReference>
<keyword evidence="6 7" id="KW-0378">Hydrolase</keyword>
<comment type="caution">
    <text evidence="9">The sequence shown here is derived from an EMBL/GenBank/DDBJ whole genome shotgun (WGS) entry which is preliminary data.</text>
</comment>
<evidence type="ECO:0000256" key="4">
    <source>
        <dbReference type="ARBA" id="ARBA00011881"/>
    </source>
</evidence>